<keyword evidence="2" id="KW-0472">Membrane</keyword>
<protein>
    <recommendedName>
        <fullName evidence="5">Transmembrane protein</fullName>
    </recommendedName>
</protein>
<evidence type="ECO:0008006" key="5">
    <source>
        <dbReference type="Google" id="ProtNLM"/>
    </source>
</evidence>
<dbReference type="Proteomes" id="UP000013190">
    <property type="component" value="Unassembled WGS sequence"/>
</dbReference>
<feature type="transmembrane region" description="Helical" evidence="2">
    <location>
        <begin position="132"/>
        <end position="151"/>
    </location>
</feature>
<keyword evidence="2" id="KW-1133">Transmembrane helix</keyword>
<dbReference type="RefSeq" id="WP_004664524.1">
    <property type="nucleotide sequence ID" value="NZ_BMDV01000004.1"/>
</dbReference>
<sequence>MEFIKVPLSVVRDYKRESILWVLFVILAGQFGVFCNWFIQTFFTQNTLLSAIKSDFSNGNFYIFTISLMASSFFIVLVSFLYDQESHFKSIKLFTLVFLGIGILWCGIVHSLVQLKPTYIYAEYMFKYCLQFVGYLIGILFSIYAACIVKLNYDNETHKKVDDKSFHSTTDQSVKTMDQKSKTITKDRKGRTL</sequence>
<gene>
    <name evidence="3" type="ORF">F992_03187</name>
</gene>
<feature type="region of interest" description="Disordered" evidence="1">
    <location>
        <begin position="172"/>
        <end position="193"/>
    </location>
</feature>
<reference evidence="4" key="1">
    <citation type="submission" date="2013-02" db="EMBL/GenBank/DDBJ databases">
        <title>The Genome Sequence of Acinetobacter sp. NIPH 236.</title>
        <authorList>
            <consortium name="The Broad Institute Genome Sequencing Platform"/>
            <consortium name="The Broad Institute Genome Sequencing Center for Infectious Disease"/>
            <person name="Cerqueira G."/>
            <person name="Feldgarden M."/>
            <person name="Courvalin P."/>
            <person name="Perichon B."/>
            <person name="Grillot-Courvalin C."/>
            <person name="Clermont D."/>
            <person name="Rocha E."/>
            <person name="Yoon E.-J."/>
            <person name="Nemec A."/>
            <person name="Walker B."/>
            <person name="Young S.K."/>
            <person name="Zeng Q."/>
            <person name="Gargeya S."/>
            <person name="Fitzgerald M."/>
            <person name="Haas B."/>
            <person name="Abouelleil A."/>
            <person name="Alvarado L."/>
            <person name="Arachchi H.M."/>
            <person name="Berlin A.M."/>
            <person name="Chapman S.B."/>
            <person name="Dewar J."/>
            <person name="Goldberg J."/>
            <person name="Griggs A."/>
            <person name="Gujja S."/>
            <person name="Hansen M."/>
            <person name="Howarth C."/>
            <person name="Imamovic A."/>
            <person name="Larimer J."/>
            <person name="McCowan C."/>
            <person name="Murphy C."/>
            <person name="Neiman D."/>
            <person name="Pearson M."/>
            <person name="Priest M."/>
            <person name="Roberts A."/>
            <person name="Saif S."/>
            <person name="Shea T."/>
            <person name="Sisk P."/>
            <person name="Sykes S."/>
            <person name="Wortman J."/>
            <person name="Nusbaum C."/>
            <person name="Birren B."/>
        </authorList>
    </citation>
    <scope>NUCLEOTIDE SEQUENCE [LARGE SCALE GENOMIC DNA]</scope>
    <source>
        <strain evidence="4">NIPH 236</strain>
    </source>
</reference>
<comment type="caution">
    <text evidence="3">The sequence shown here is derived from an EMBL/GenBank/DDBJ whole genome shotgun (WGS) entry which is preliminary data.</text>
</comment>
<proteinExistence type="predicted"/>
<evidence type="ECO:0000313" key="3">
    <source>
        <dbReference type="EMBL" id="ENU25451.1"/>
    </source>
</evidence>
<feature type="transmembrane region" description="Helical" evidence="2">
    <location>
        <begin position="93"/>
        <end position="112"/>
    </location>
</feature>
<evidence type="ECO:0000313" key="4">
    <source>
        <dbReference type="Proteomes" id="UP000013190"/>
    </source>
</evidence>
<keyword evidence="2" id="KW-0812">Transmembrane</keyword>
<evidence type="ECO:0000256" key="2">
    <source>
        <dbReference type="SAM" id="Phobius"/>
    </source>
</evidence>
<accession>A0ABN0JJJ7</accession>
<feature type="transmembrane region" description="Helical" evidence="2">
    <location>
        <begin position="59"/>
        <end position="81"/>
    </location>
</feature>
<feature type="transmembrane region" description="Helical" evidence="2">
    <location>
        <begin position="20"/>
        <end position="39"/>
    </location>
</feature>
<keyword evidence="4" id="KW-1185">Reference proteome</keyword>
<name>A0ABN0JJJ7_9GAMM</name>
<evidence type="ECO:0000256" key="1">
    <source>
        <dbReference type="SAM" id="MobiDB-lite"/>
    </source>
</evidence>
<feature type="compositionally biased region" description="Basic and acidic residues" evidence="1">
    <location>
        <begin position="177"/>
        <end position="187"/>
    </location>
</feature>
<reference evidence="3 4" key="2">
    <citation type="journal article" date="2016" name="Int. J. Syst. Evol. Microbiol.">
        <title>Taxonomy of haemolytic and/or proteolytic strains of the genus Acinetobacter with the proposal of Acinetobacter courvalinii sp. nov. (genomic species 14 sensu Bouvet &amp; Jeanjean), Acinetobacter dispersus sp. nov. (genomic species 17), Acinetobacter modestus sp. nov., Acinetobacter proteolyticus sp. nov. and Acinetobacter vivianii sp. nov.</title>
        <authorList>
            <person name="Nemec A."/>
            <person name="Radolfova-Krizova L."/>
            <person name="Maixnerova M."/>
            <person name="Vrestiakova E."/>
            <person name="Jezek P."/>
            <person name="Sedo O."/>
        </authorList>
    </citation>
    <scope>NUCLEOTIDE SEQUENCE [LARGE SCALE GENOMIC DNA]</scope>
    <source>
        <strain evidence="3 4">NIPH 236</strain>
    </source>
</reference>
<dbReference type="EMBL" id="APOJ01000032">
    <property type="protein sequence ID" value="ENU25451.1"/>
    <property type="molecule type" value="Genomic_DNA"/>
</dbReference>
<organism evidence="3 4">
    <name type="scientific">Acinetobacter modestus</name>
    <dbReference type="NCBI Taxonomy" id="1776740"/>
    <lineage>
        <taxon>Bacteria</taxon>
        <taxon>Pseudomonadati</taxon>
        <taxon>Pseudomonadota</taxon>
        <taxon>Gammaproteobacteria</taxon>
        <taxon>Moraxellales</taxon>
        <taxon>Moraxellaceae</taxon>
        <taxon>Acinetobacter</taxon>
    </lineage>
</organism>
<dbReference type="GeneID" id="92836530"/>